<evidence type="ECO:0000313" key="1">
    <source>
        <dbReference type="EMBL" id="KAF7803294.1"/>
    </source>
</evidence>
<gene>
    <name evidence="1" type="ORF">G2W53_042405</name>
    <name evidence="2" type="ORF">G2W53_042413</name>
</gene>
<sequence>MARKFVVQAFGVWASRSSRRGALHWNDVVNLTAL</sequence>
<name>A0A834VZH1_9FABA</name>
<comment type="caution">
    <text evidence="2">The sequence shown here is derived from an EMBL/GenBank/DDBJ whole genome shotgun (WGS) entry which is preliminary data.</text>
</comment>
<dbReference type="AlphaFoldDB" id="A0A834VZH1"/>
<organism evidence="2 3">
    <name type="scientific">Senna tora</name>
    <dbReference type="NCBI Taxonomy" id="362788"/>
    <lineage>
        <taxon>Eukaryota</taxon>
        <taxon>Viridiplantae</taxon>
        <taxon>Streptophyta</taxon>
        <taxon>Embryophyta</taxon>
        <taxon>Tracheophyta</taxon>
        <taxon>Spermatophyta</taxon>
        <taxon>Magnoliopsida</taxon>
        <taxon>eudicotyledons</taxon>
        <taxon>Gunneridae</taxon>
        <taxon>Pentapetalae</taxon>
        <taxon>rosids</taxon>
        <taxon>fabids</taxon>
        <taxon>Fabales</taxon>
        <taxon>Fabaceae</taxon>
        <taxon>Caesalpinioideae</taxon>
        <taxon>Cassia clade</taxon>
        <taxon>Senna</taxon>
    </lineage>
</organism>
<protein>
    <submittedName>
        <fullName evidence="2">Uncharacterized protein</fullName>
    </submittedName>
</protein>
<dbReference type="EMBL" id="JAAIUW010000013">
    <property type="protein sequence ID" value="KAF7803302.1"/>
    <property type="molecule type" value="Genomic_DNA"/>
</dbReference>
<evidence type="ECO:0000313" key="2">
    <source>
        <dbReference type="EMBL" id="KAF7803302.1"/>
    </source>
</evidence>
<accession>A0A834VZH1</accession>
<dbReference type="Proteomes" id="UP000634136">
    <property type="component" value="Unassembled WGS sequence"/>
</dbReference>
<keyword evidence="3" id="KW-1185">Reference proteome</keyword>
<proteinExistence type="predicted"/>
<reference evidence="2" key="1">
    <citation type="submission" date="2020-09" db="EMBL/GenBank/DDBJ databases">
        <title>Genome-Enabled Discovery of Anthraquinone Biosynthesis in Senna tora.</title>
        <authorList>
            <person name="Kang S.-H."/>
            <person name="Pandey R.P."/>
            <person name="Lee C.-M."/>
            <person name="Sim J.-S."/>
            <person name="Jeong J.-T."/>
            <person name="Choi B.-S."/>
            <person name="Jung M."/>
            <person name="Ginzburg D."/>
            <person name="Zhao K."/>
            <person name="Won S.Y."/>
            <person name="Oh T.-J."/>
            <person name="Yu Y."/>
            <person name="Kim N.-H."/>
            <person name="Lee O.R."/>
            <person name="Lee T.-H."/>
            <person name="Bashyal P."/>
            <person name="Kim T.-S."/>
            <person name="Lee W.-H."/>
            <person name="Kawkins C."/>
            <person name="Kim C.-K."/>
            <person name="Kim J.S."/>
            <person name="Ahn B.O."/>
            <person name="Rhee S.Y."/>
            <person name="Sohng J.K."/>
        </authorList>
    </citation>
    <scope>NUCLEOTIDE SEQUENCE</scope>
    <source>
        <tissue evidence="2">Leaf</tissue>
    </source>
</reference>
<dbReference type="EMBL" id="JAAIUW010000013">
    <property type="protein sequence ID" value="KAF7803294.1"/>
    <property type="molecule type" value="Genomic_DNA"/>
</dbReference>
<evidence type="ECO:0000313" key="3">
    <source>
        <dbReference type="Proteomes" id="UP000634136"/>
    </source>
</evidence>